<dbReference type="GeneID" id="18914968"/>
<evidence type="ECO:0000313" key="2">
    <source>
        <dbReference type="EMBL" id="EKM59842.1"/>
    </source>
</evidence>
<keyword evidence="3" id="KW-1185">Reference proteome</keyword>
<accession>K5XAB4</accession>
<proteinExistence type="predicted"/>
<dbReference type="AlphaFoldDB" id="K5XAB4"/>
<gene>
    <name evidence="2" type="ORF">PHACADRAFT_250590</name>
</gene>
<name>K5XAB4_PHACS</name>
<dbReference type="KEGG" id="pco:PHACADRAFT_250590"/>
<feature type="region of interest" description="Disordered" evidence="1">
    <location>
        <begin position="1"/>
        <end position="56"/>
    </location>
</feature>
<dbReference type="RefSeq" id="XP_007392395.1">
    <property type="nucleotide sequence ID" value="XM_007392333.1"/>
</dbReference>
<evidence type="ECO:0000256" key="1">
    <source>
        <dbReference type="SAM" id="MobiDB-lite"/>
    </source>
</evidence>
<dbReference type="HOGENOM" id="CLU_3014920_0_0_1"/>
<protein>
    <submittedName>
        <fullName evidence="2">Uncharacterized protein</fullName>
    </submittedName>
</protein>
<dbReference type="InParanoid" id="K5XAB4"/>
<dbReference type="EMBL" id="JH930469">
    <property type="protein sequence ID" value="EKM59842.1"/>
    <property type="molecule type" value="Genomic_DNA"/>
</dbReference>
<dbReference type="Proteomes" id="UP000008370">
    <property type="component" value="Unassembled WGS sequence"/>
</dbReference>
<organism evidence="2 3">
    <name type="scientific">Phanerochaete carnosa (strain HHB-10118-sp)</name>
    <name type="common">White-rot fungus</name>
    <name type="synonym">Peniophora carnosa</name>
    <dbReference type="NCBI Taxonomy" id="650164"/>
    <lineage>
        <taxon>Eukaryota</taxon>
        <taxon>Fungi</taxon>
        <taxon>Dikarya</taxon>
        <taxon>Basidiomycota</taxon>
        <taxon>Agaricomycotina</taxon>
        <taxon>Agaricomycetes</taxon>
        <taxon>Polyporales</taxon>
        <taxon>Phanerochaetaceae</taxon>
        <taxon>Phanerochaete</taxon>
    </lineage>
</organism>
<reference evidence="2 3" key="1">
    <citation type="journal article" date="2012" name="BMC Genomics">
        <title>Comparative genomics of the white-rot fungi, Phanerochaete carnosa and P. chrysosporium, to elucidate the genetic basis of the distinct wood types they colonize.</title>
        <authorList>
            <person name="Suzuki H."/>
            <person name="MacDonald J."/>
            <person name="Syed K."/>
            <person name="Salamov A."/>
            <person name="Hori C."/>
            <person name="Aerts A."/>
            <person name="Henrissat B."/>
            <person name="Wiebenga A."/>
            <person name="vanKuyk P.A."/>
            <person name="Barry K."/>
            <person name="Lindquist E."/>
            <person name="LaButti K."/>
            <person name="Lapidus A."/>
            <person name="Lucas S."/>
            <person name="Coutinho P."/>
            <person name="Gong Y."/>
            <person name="Samejima M."/>
            <person name="Mahadevan R."/>
            <person name="Abou-Zaid M."/>
            <person name="de Vries R.P."/>
            <person name="Igarashi K."/>
            <person name="Yadav J.S."/>
            <person name="Grigoriev I.V."/>
            <person name="Master E.R."/>
        </authorList>
    </citation>
    <scope>NUCLEOTIDE SEQUENCE [LARGE SCALE GENOMIC DNA]</scope>
    <source>
        <strain evidence="2 3">HHB-10118-sp</strain>
    </source>
</reference>
<sequence length="56" mass="5854">MNDPLHRISASTLLRRRSRTRSGPSAAAGMSSGGSMPRSTRLCPARTRALGVDTGA</sequence>
<evidence type="ECO:0000313" key="3">
    <source>
        <dbReference type="Proteomes" id="UP000008370"/>
    </source>
</evidence>
<feature type="compositionally biased region" description="Low complexity" evidence="1">
    <location>
        <begin position="21"/>
        <end position="39"/>
    </location>
</feature>